<name>A0A4Z2CI71_9TELE</name>
<dbReference type="GO" id="GO:0005634">
    <property type="term" value="C:nucleus"/>
    <property type="evidence" value="ECO:0007669"/>
    <property type="project" value="TreeGrafter"/>
</dbReference>
<evidence type="ECO:0000256" key="3">
    <source>
        <dbReference type="ARBA" id="ARBA00022833"/>
    </source>
</evidence>
<keyword evidence="3" id="KW-0862">Zinc</keyword>
<dbReference type="PROSITE" id="PS01358">
    <property type="entry name" value="ZF_RANBP2_1"/>
    <property type="match status" value="2"/>
</dbReference>
<keyword evidence="1" id="KW-0479">Metal-binding</keyword>
<evidence type="ECO:0000313" key="8">
    <source>
        <dbReference type="Proteomes" id="UP000516260"/>
    </source>
</evidence>
<feature type="domain" description="RanBP2-type" evidence="6">
    <location>
        <begin position="73"/>
        <end position="102"/>
    </location>
</feature>
<dbReference type="SUPFAM" id="SSF90209">
    <property type="entry name" value="Ran binding protein zinc finger-like"/>
    <property type="match status" value="2"/>
</dbReference>
<feature type="region of interest" description="Disordered" evidence="5">
    <location>
        <begin position="1"/>
        <end position="21"/>
    </location>
</feature>
<protein>
    <recommendedName>
        <fullName evidence="6">RanBP2-type domain-containing protein</fullName>
    </recommendedName>
</protein>
<feature type="region of interest" description="Disordered" evidence="5">
    <location>
        <begin position="48"/>
        <end position="69"/>
    </location>
</feature>
<dbReference type="GO" id="GO:0006281">
    <property type="term" value="P:DNA repair"/>
    <property type="evidence" value="ECO:0007669"/>
    <property type="project" value="TreeGrafter"/>
</dbReference>
<evidence type="ECO:0000256" key="1">
    <source>
        <dbReference type="ARBA" id="ARBA00022723"/>
    </source>
</evidence>
<dbReference type="Gene3D" id="2.30.30.380">
    <property type="entry name" value="Zn-finger domain of Sec23/24"/>
    <property type="match status" value="1"/>
</dbReference>
<keyword evidence="2 4" id="KW-0863">Zinc-finger</keyword>
<evidence type="ECO:0000259" key="6">
    <source>
        <dbReference type="PROSITE" id="PS50199"/>
    </source>
</evidence>
<evidence type="ECO:0000313" key="7">
    <source>
        <dbReference type="EMBL" id="TNN03953.1"/>
    </source>
</evidence>
<dbReference type="GO" id="GO:0008270">
    <property type="term" value="F:zinc ion binding"/>
    <property type="evidence" value="ECO:0007669"/>
    <property type="project" value="UniProtKB-KW"/>
</dbReference>
<feature type="compositionally biased region" description="Low complexity" evidence="5">
    <location>
        <begin position="1"/>
        <end position="11"/>
    </location>
</feature>
<accession>A0A4Z2CI71</accession>
<dbReference type="Pfam" id="PF00641">
    <property type="entry name" value="Zn_ribbon_RanBP"/>
    <property type="match status" value="2"/>
</dbReference>
<gene>
    <name evidence="7" type="ORF">fugu_000982</name>
</gene>
<organism evidence="7 8">
    <name type="scientific">Takifugu bimaculatus</name>
    <dbReference type="NCBI Taxonomy" id="433685"/>
    <lineage>
        <taxon>Eukaryota</taxon>
        <taxon>Metazoa</taxon>
        <taxon>Chordata</taxon>
        <taxon>Craniata</taxon>
        <taxon>Vertebrata</taxon>
        <taxon>Euteleostomi</taxon>
        <taxon>Actinopterygii</taxon>
        <taxon>Neopterygii</taxon>
        <taxon>Teleostei</taxon>
        <taxon>Neoteleostei</taxon>
        <taxon>Acanthomorphata</taxon>
        <taxon>Eupercaria</taxon>
        <taxon>Tetraodontiformes</taxon>
        <taxon>Tetradontoidea</taxon>
        <taxon>Tetraodontidae</taxon>
        <taxon>Takifugu</taxon>
    </lineage>
</organism>
<keyword evidence="8" id="KW-1185">Reference proteome</keyword>
<dbReference type="AlphaFoldDB" id="A0A4Z2CI71"/>
<dbReference type="PROSITE" id="PS50199">
    <property type="entry name" value="ZF_RANBP2_2"/>
    <property type="match status" value="1"/>
</dbReference>
<feature type="region of interest" description="Disordered" evidence="5">
    <location>
        <begin position="186"/>
        <end position="221"/>
    </location>
</feature>
<dbReference type="SMART" id="SM00547">
    <property type="entry name" value="ZnF_RBZ"/>
    <property type="match status" value="2"/>
</dbReference>
<evidence type="ECO:0000256" key="5">
    <source>
        <dbReference type="SAM" id="MobiDB-lite"/>
    </source>
</evidence>
<evidence type="ECO:0000256" key="4">
    <source>
        <dbReference type="PROSITE-ProRule" id="PRU00322"/>
    </source>
</evidence>
<reference evidence="7 8" key="1">
    <citation type="submission" date="2019-04" db="EMBL/GenBank/DDBJ databases">
        <title>The sequence and de novo assembly of Takifugu bimaculatus genome using PacBio and Hi-C technologies.</title>
        <authorList>
            <person name="Xu P."/>
            <person name="Liu B."/>
            <person name="Zhou Z."/>
        </authorList>
    </citation>
    <scope>NUCLEOTIDE SEQUENCE [LARGE SCALE GENOMIC DNA]</scope>
    <source>
        <strain evidence="7">TB-2018</strain>
        <tissue evidence="7">Muscle</tissue>
    </source>
</reference>
<evidence type="ECO:0000256" key="2">
    <source>
        <dbReference type="ARBA" id="ARBA00022771"/>
    </source>
</evidence>
<dbReference type="GO" id="GO:0008237">
    <property type="term" value="F:metallopeptidase activity"/>
    <property type="evidence" value="ECO:0007669"/>
    <property type="project" value="TreeGrafter"/>
</dbReference>
<dbReference type="PANTHER" id="PTHR46622:SF1">
    <property type="entry name" value="DNA-DEPENDENT METALLOPROTEASE WSS1"/>
    <property type="match status" value="1"/>
</dbReference>
<proteinExistence type="predicted"/>
<dbReference type="EMBL" id="SWLE01000001">
    <property type="protein sequence ID" value="TNN03953.1"/>
    <property type="molecule type" value="Genomic_DNA"/>
</dbReference>
<comment type="caution">
    <text evidence="7">The sequence shown here is derived from an EMBL/GenBank/DDBJ whole genome shotgun (WGS) entry which is preliminary data.</text>
</comment>
<dbReference type="PANTHER" id="PTHR46622">
    <property type="entry name" value="DNA-DEPENDENT METALLOPROTEASE WSS1"/>
    <property type="match status" value="1"/>
</dbReference>
<dbReference type="InterPro" id="IPR036443">
    <property type="entry name" value="Znf_RanBP2_sf"/>
</dbReference>
<dbReference type="InterPro" id="IPR001876">
    <property type="entry name" value="Znf_RanBP2"/>
</dbReference>
<dbReference type="InterPro" id="IPR053000">
    <property type="entry name" value="WSS1-like_metalloprotease"/>
</dbReference>
<sequence length="231" mass="24892">MGSSASSLTAETESDHGFRSTLYPSSPPVGWLRNSHSSPVWGTTFITRQQQQPLPHRERSHSHSPGSMAAAVRGSEWSCGRCTFLNTGAAPRCSICEAPRQKPDLNQILRLSSTEEHRWACPRCTLNNPQGSGACSICGYGQSPATHTPPTTIIAATANGLPIEHPTPTVTPTDGHQTLGTLQVQRPLHPPACHPSRDHNGQPSPNTPNPKSPHTPASASVFWKKKNLIIR</sequence>
<dbReference type="Proteomes" id="UP000516260">
    <property type="component" value="Chromosome 1"/>
</dbReference>
<dbReference type="Gene3D" id="4.10.1060.10">
    <property type="entry name" value="Zinc finger, RanBP2-type"/>
    <property type="match status" value="1"/>
</dbReference>